<reference evidence="3 4" key="1">
    <citation type="submission" date="2018-08" db="EMBL/GenBank/DDBJ databases">
        <title>A genome reference for cultivated species of the human gut microbiota.</title>
        <authorList>
            <person name="Zou Y."/>
            <person name="Xue W."/>
            <person name="Luo G."/>
        </authorList>
    </citation>
    <scope>NUCLEOTIDE SEQUENCE [LARGE SCALE GENOMIC DNA]</scope>
    <source>
        <strain evidence="1 3">AF28-11</strain>
        <strain evidence="2 4">AM34-25</strain>
    </source>
</reference>
<evidence type="ECO:0000313" key="1">
    <source>
        <dbReference type="EMBL" id="RGQ47516.1"/>
    </source>
</evidence>
<sequence length="214" mass="23917">MDERGGSLGELDYGEVEERVSGGYLVRTYKIYEDEYGYLPERIYATSTGNGKFIGWYQNGSLFSSSPELIDQDIDYLRGAHICAAFSGQTSTEKQNIIDAEVVMSGNGITLRISSLYRITTAIQITFMCRGTGYWIVDNPDGSSTSEKYDFEEPPVTYNLTAGQWEWEFVSYPGTGSGNGRGELSEINWAISFNEFSDSQYHYKAGTTTGTEQR</sequence>
<dbReference type="Proteomes" id="UP000283680">
    <property type="component" value="Unassembled WGS sequence"/>
</dbReference>
<name>A0A414BC34_BACUN</name>
<dbReference type="AlphaFoldDB" id="A0A414BC34"/>
<evidence type="ECO:0000313" key="2">
    <source>
        <dbReference type="EMBL" id="RHC71729.1"/>
    </source>
</evidence>
<evidence type="ECO:0000313" key="3">
    <source>
        <dbReference type="Proteomes" id="UP000283680"/>
    </source>
</evidence>
<gene>
    <name evidence="2" type="ORF">DW831_17090</name>
    <name evidence="1" type="ORF">DWY92_19040</name>
</gene>
<accession>A0A414BC34</accession>
<dbReference type="Proteomes" id="UP000284514">
    <property type="component" value="Unassembled WGS sequence"/>
</dbReference>
<dbReference type="EMBL" id="QSIF01000036">
    <property type="protein sequence ID" value="RHC71729.1"/>
    <property type="molecule type" value="Genomic_DNA"/>
</dbReference>
<dbReference type="RefSeq" id="WP_117974815.1">
    <property type="nucleotide sequence ID" value="NZ_QRTH01000015.1"/>
</dbReference>
<comment type="caution">
    <text evidence="2">The sequence shown here is derived from an EMBL/GenBank/DDBJ whole genome shotgun (WGS) entry which is preliminary data.</text>
</comment>
<organism evidence="2 4">
    <name type="scientific">Bacteroides uniformis</name>
    <dbReference type="NCBI Taxonomy" id="820"/>
    <lineage>
        <taxon>Bacteria</taxon>
        <taxon>Pseudomonadati</taxon>
        <taxon>Bacteroidota</taxon>
        <taxon>Bacteroidia</taxon>
        <taxon>Bacteroidales</taxon>
        <taxon>Bacteroidaceae</taxon>
        <taxon>Bacteroides</taxon>
    </lineage>
</organism>
<proteinExistence type="predicted"/>
<dbReference type="EMBL" id="QRTH01000015">
    <property type="protein sequence ID" value="RGQ47516.1"/>
    <property type="molecule type" value="Genomic_DNA"/>
</dbReference>
<protein>
    <submittedName>
        <fullName evidence="2">Uncharacterized protein</fullName>
    </submittedName>
</protein>
<evidence type="ECO:0000313" key="4">
    <source>
        <dbReference type="Proteomes" id="UP000284514"/>
    </source>
</evidence>